<protein>
    <submittedName>
        <fullName evidence="2">Uncharacterized protein</fullName>
    </submittedName>
</protein>
<dbReference type="AlphaFoldDB" id="A0A4P2QDN8"/>
<sequence>MWAAWAFTAGGCGALVGLEDGCYLREGSGGVGAGGDGGGTASGTGGNGGAGGGEASGGGTGVGDGAGAGDAAGGGGGGGGEECTPGGAECVGQTCVEGKCTGECVSDEARCSGNRPQRCNEGGAWEDAEECVGQTCVEGKCSGECGPAESRCLENRPQRCDERGAWEDAEPCAAAAPVCSGGACATPPAARTRWPGGAPSPSAWAWPGSARRRCCCGPSQSRPAQRPARVRGGSAPACWRRGRRGRSSAPKAASDERHRAPRRGAAASSRGAARAPRGAVRAPHRPWTTAHDSQFSMRSPGTRPNSLSFPVTSVRPCASAVAAIRRSLGPIGVPRVSSSARTRP</sequence>
<reference evidence="2 3" key="1">
    <citation type="submission" date="2015-09" db="EMBL/GenBank/DDBJ databases">
        <title>Sorangium comparison.</title>
        <authorList>
            <person name="Zaburannyi N."/>
            <person name="Bunk B."/>
            <person name="Overmann J."/>
            <person name="Mueller R."/>
        </authorList>
    </citation>
    <scope>NUCLEOTIDE SEQUENCE [LARGE SCALE GENOMIC DNA]</scope>
    <source>
        <strain evidence="2 3">So ceGT47</strain>
    </source>
</reference>
<feature type="region of interest" description="Disordered" evidence="1">
    <location>
        <begin position="217"/>
        <end position="308"/>
    </location>
</feature>
<name>A0A4P2QDN8_SORCE</name>
<feature type="region of interest" description="Disordered" evidence="1">
    <location>
        <begin position="45"/>
        <end position="64"/>
    </location>
</feature>
<evidence type="ECO:0000313" key="2">
    <source>
        <dbReference type="EMBL" id="AUX27531.1"/>
    </source>
</evidence>
<accession>A0A4P2QDN8</accession>
<organism evidence="2 3">
    <name type="scientific">Sorangium cellulosum</name>
    <name type="common">Polyangium cellulosum</name>
    <dbReference type="NCBI Taxonomy" id="56"/>
    <lineage>
        <taxon>Bacteria</taxon>
        <taxon>Pseudomonadati</taxon>
        <taxon>Myxococcota</taxon>
        <taxon>Polyangia</taxon>
        <taxon>Polyangiales</taxon>
        <taxon>Polyangiaceae</taxon>
        <taxon>Sorangium</taxon>
    </lineage>
</organism>
<gene>
    <name evidence="2" type="ORF">SOCEGT47_081250</name>
</gene>
<proteinExistence type="predicted"/>
<evidence type="ECO:0000256" key="1">
    <source>
        <dbReference type="SAM" id="MobiDB-lite"/>
    </source>
</evidence>
<evidence type="ECO:0000313" key="3">
    <source>
        <dbReference type="Proteomes" id="UP000295781"/>
    </source>
</evidence>
<dbReference type="EMBL" id="CP012670">
    <property type="protein sequence ID" value="AUX27531.1"/>
    <property type="molecule type" value="Genomic_DNA"/>
</dbReference>
<dbReference type="Proteomes" id="UP000295781">
    <property type="component" value="Chromosome"/>
</dbReference>
<feature type="compositionally biased region" description="Low complexity" evidence="1">
    <location>
        <begin position="263"/>
        <end position="281"/>
    </location>
</feature>
<feature type="compositionally biased region" description="Polar residues" evidence="1">
    <location>
        <begin position="290"/>
        <end position="308"/>
    </location>
</feature>